<reference evidence="1 2" key="1">
    <citation type="journal article" date="2014" name="Nat. Commun.">
        <title>Molecular traces of alternative social organization in a termite genome.</title>
        <authorList>
            <person name="Terrapon N."/>
            <person name="Li C."/>
            <person name="Robertson H.M."/>
            <person name="Ji L."/>
            <person name="Meng X."/>
            <person name="Booth W."/>
            <person name="Chen Z."/>
            <person name="Childers C.P."/>
            <person name="Glastad K.M."/>
            <person name="Gokhale K."/>
            <person name="Gowin J."/>
            <person name="Gronenberg W."/>
            <person name="Hermansen R.A."/>
            <person name="Hu H."/>
            <person name="Hunt B.G."/>
            <person name="Huylmans A.K."/>
            <person name="Khalil S.M."/>
            <person name="Mitchell R.D."/>
            <person name="Munoz-Torres M.C."/>
            <person name="Mustard J.A."/>
            <person name="Pan H."/>
            <person name="Reese J.T."/>
            <person name="Scharf M.E."/>
            <person name="Sun F."/>
            <person name="Vogel H."/>
            <person name="Xiao J."/>
            <person name="Yang W."/>
            <person name="Yang Z."/>
            <person name="Yang Z."/>
            <person name="Zhou J."/>
            <person name="Zhu J."/>
            <person name="Brent C.S."/>
            <person name="Elsik C.G."/>
            <person name="Goodisman M.A."/>
            <person name="Liberles D.A."/>
            <person name="Roe R.M."/>
            <person name="Vargo E.L."/>
            <person name="Vilcinskas A."/>
            <person name="Wang J."/>
            <person name="Bornberg-Bauer E."/>
            <person name="Korb J."/>
            <person name="Zhang G."/>
            <person name="Liebig J."/>
        </authorList>
    </citation>
    <scope>NUCLEOTIDE SEQUENCE [LARGE SCALE GENOMIC DNA]</scope>
    <source>
        <tissue evidence="1">Whole organism</tissue>
    </source>
</reference>
<dbReference type="EMBL" id="KK852460">
    <property type="protein sequence ID" value="KDR23457.1"/>
    <property type="molecule type" value="Genomic_DNA"/>
</dbReference>
<dbReference type="Proteomes" id="UP000027135">
    <property type="component" value="Unassembled WGS sequence"/>
</dbReference>
<evidence type="ECO:0000313" key="1">
    <source>
        <dbReference type="EMBL" id="KDR23457.1"/>
    </source>
</evidence>
<name>A0A067RI27_ZOONE</name>
<accession>A0A067RI27</accession>
<evidence type="ECO:0000313" key="2">
    <source>
        <dbReference type="Proteomes" id="UP000027135"/>
    </source>
</evidence>
<dbReference type="AlphaFoldDB" id="A0A067RI27"/>
<proteinExistence type="predicted"/>
<organism evidence="1 2">
    <name type="scientific">Zootermopsis nevadensis</name>
    <name type="common">Dampwood termite</name>
    <dbReference type="NCBI Taxonomy" id="136037"/>
    <lineage>
        <taxon>Eukaryota</taxon>
        <taxon>Metazoa</taxon>
        <taxon>Ecdysozoa</taxon>
        <taxon>Arthropoda</taxon>
        <taxon>Hexapoda</taxon>
        <taxon>Insecta</taxon>
        <taxon>Pterygota</taxon>
        <taxon>Neoptera</taxon>
        <taxon>Polyneoptera</taxon>
        <taxon>Dictyoptera</taxon>
        <taxon>Blattodea</taxon>
        <taxon>Blattoidea</taxon>
        <taxon>Termitoidae</taxon>
        <taxon>Termopsidae</taxon>
        <taxon>Zootermopsis</taxon>
    </lineage>
</organism>
<protein>
    <submittedName>
        <fullName evidence="1">Uncharacterized protein</fullName>
    </submittedName>
</protein>
<gene>
    <name evidence="1" type="ORF">L798_08659</name>
</gene>
<dbReference type="InParanoid" id="A0A067RI27"/>
<keyword evidence="2" id="KW-1185">Reference proteome</keyword>
<sequence>MSPLSVFSIHELQIARSSSAISAIEYTERKAYSDELEFFLYEKSYKPRFIHAVETEGNVLLFLFTPVLKVGGCGCSTNRCDKLVSSMMTSDVNQHFLFSEQTVGILQWTLKA</sequence>